<evidence type="ECO:0000313" key="9">
    <source>
        <dbReference type="Proteomes" id="UP000054097"/>
    </source>
</evidence>
<feature type="compositionally biased region" description="Acidic residues" evidence="6">
    <location>
        <begin position="300"/>
        <end position="320"/>
    </location>
</feature>
<evidence type="ECO:0000256" key="3">
    <source>
        <dbReference type="ARBA" id="ARBA00022771"/>
    </source>
</evidence>
<feature type="domain" description="C2H2-type" evidence="7">
    <location>
        <begin position="172"/>
        <end position="199"/>
    </location>
</feature>
<dbReference type="PANTHER" id="PTHR23235">
    <property type="entry name" value="KRUEPPEL-LIKE TRANSCRIPTION FACTOR"/>
    <property type="match status" value="1"/>
</dbReference>
<dbReference type="PROSITE" id="PS50157">
    <property type="entry name" value="ZINC_FINGER_C2H2_2"/>
    <property type="match status" value="4"/>
</dbReference>
<evidence type="ECO:0000256" key="4">
    <source>
        <dbReference type="ARBA" id="ARBA00022833"/>
    </source>
</evidence>
<evidence type="ECO:0000259" key="7">
    <source>
        <dbReference type="PROSITE" id="PS50157"/>
    </source>
</evidence>
<dbReference type="AlphaFoldDB" id="A0A0C3B7P6"/>
<dbReference type="STRING" id="933852.A0A0C3B7P6"/>
<dbReference type="GO" id="GO:0000978">
    <property type="term" value="F:RNA polymerase II cis-regulatory region sequence-specific DNA binding"/>
    <property type="evidence" value="ECO:0007669"/>
    <property type="project" value="TreeGrafter"/>
</dbReference>
<dbReference type="OrthoDB" id="654211at2759"/>
<keyword evidence="3 5" id="KW-0863">Zinc-finger</keyword>
<dbReference type="EMBL" id="KN824298">
    <property type="protein sequence ID" value="KIM27481.1"/>
    <property type="molecule type" value="Genomic_DNA"/>
</dbReference>
<dbReference type="FunFam" id="3.30.160.60:FF:000759">
    <property type="entry name" value="zinc finger protein 16"/>
    <property type="match status" value="1"/>
</dbReference>
<evidence type="ECO:0000256" key="5">
    <source>
        <dbReference type="PROSITE-ProRule" id="PRU00042"/>
    </source>
</evidence>
<organism evidence="8 9">
    <name type="scientific">Serendipita vermifera MAFF 305830</name>
    <dbReference type="NCBI Taxonomy" id="933852"/>
    <lineage>
        <taxon>Eukaryota</taxon>
        <taxon>Fungi</taxon>
        <taxon>Dikarya</taxon>
        <taxon>Basidiomycota</taxon>
        <taxon>Agaricomycotina</taxon>
        <taxon>Agaricomycetes</taxon>
        <taxon>Sebacinales</taxon>
        <taxon>Serendipitaceae</taxon>
        <taxon>Serendipita</taxon>
    </lineage>
</organism>
<proteinExistence type="predicted"/>
<reference evidence="9" key="2">
    <citation type="submission" date="2015-01" db="EMBL/GenBank/DDBJ databases">
        <title>Evolutionary Origins and Diversification of the Mycorrhizal Mutualists.</title>
        <authorList>
            <consortium name="DOE Joint Genome Institute"/>
            <consortium name="Mycorrhizal Genomics Consortium"/>
            <person name="Kohler A."/>
            <person name="Kuo A."/>
            <person name="Nagy L.G."/>
            <person name="Floudas D."/>
            <person name="Copeland A."/>
            <person name="Barry K.W."/>
            <person name="Cichocki N."/>
            <person name="Veneault-Fourrey C."/>
            <person name="LaButti K."/>
            <person name="Lindquist E.A."/>
            <person name="Lipzen A."/>
            <person name="Lundell T."/>
            <person name="Morin E."/>
            <person name="Murat C."/>
            <person name="Riley R."/>
            <person name="Ohm R."/>
            <person name="Sun H."/>
            <person name="Tunlid A."/>
            <person name="Henrissat B."/>
            <person name="Grigoriev I.V."/>
            <person name="Hibbett D.S."/>
            <person name="Martin F."/>
        </authorList>
    </citation>
    <scope>NUCLEOTIDE SEQUENCE [LARGE SCALE GENOMIC DNA]</scope>
    <source>
        <strain evidence="9">MAFF 305830</strain>
    </source>
</reference>
<accession>A0A0C3B7P6</accession>
<keyword evidence="9" id="KW-1185">Reference proteome</keyword>
<sequence>MAPSAPLEGVQQSTLRDGRQVEERAAAIGRKVAPLLDPSSVAASLDTLATAAYQLQNADPEVSEGLHGLAAILHAARTSQPVQKPRSSTLDPIPQAAPLDQSPEPGSASLHPSLQDTGHQIHQQAPSIGIGSLPVSRPTRAAAKKSKGRPKADNLVLEDGVDFVEFDPKRRLTCHICHKGFPKPYDLTRHIRSHTGEKPFVCDVASCGKGFVQKSALVVHLRVHTGERPYKCEYPGCTDAFGDVSALTRHRRRHGVNNYSYKCPHQACLRAFTRKAALLAHERRAHAGSSTTEDQQHVGEDEEVTASDEEGGGVNDVESE</sequence>
<name>A0A0C3B7P6_SERVB</name>
<evidence type="ECO:0000256" key="1">
    <source>
        <dbReference type="ARBA" id="ARBA00022723"/>
    </source>
</evidence>
<evidence type="ECO:0000313" key="8">
    <source>
        <dbReference type="EMBL" id="KIM27481.1"/>
    </source>
</evidence>
<feature type="domain" description="C2H2-type" evidence="7">
    <location>
        <begin position="261"/>
        <end position="291"/>
    </location>
</feature>
<feature type="compositionally biased region" description="Polar residues" evidence="6">
    <location>
        <begin position="110"/>
        <end position="126"/>
    </location>
</feature>
<dbReference type="GO" id="GO:0000981">
    <property type="term" value="F:DNA-binding transcription factor activity, RNA polymerase II-specific"/>
    <property type="evidence" value="ECO:0007669"/>
    <property type="project" value="TreeGrafter"/>
</dbReference>
<keyword evidence="4" id="KW-0862">Zinc</keyword>
<feature type="region of interest" description="Disordered" evidence="6">
    <location>
        <begin position="283"/>
        <end position="320"/>
    </location>
</feature>
<keyword evidence="1" id="KW-0479">Metal-binding</keyword>
<dbReference type="Pfam" id="PF00096">
    <property type="entry name" value="zf-C2H2"/>
    <property type="match status" value="2"/>
</dbReference>
<dbReference type="FunFam" id="3.30.160.60:FF:002343">
    <property type="entry name" value="Zinc finger protein 33A"/>
    <property type="match status" value="1"/>
</dbReference>
<keyword evidence="2" id="KW-0677">Repeat</keyword>
<feature type="compositionally biased region" description="Polar residues" evidence="6">
    <location>
        <begin position="78"/>
        <end position="90"/>
    </location>
</feature>
<feature type="domain" description="C2H2-type" evidence="7">
    <location>
        <begin position="230"/>
        <end position="254"/>
    </location>
</feature>
<gene>
    <name evidence="8" type="ORF">M408DRAFT_165349</name>
</gene>
<feature type="domain" description="C2H2-type" evidence="7">
    <location>
        <begin position="200"/>
        <end position="229"/>
    </location>
</feature>
<dbReference type="HOGENOM" id="CLU_869229_0_0_1"/>
<dbReference type="InterPro" id="IPR036236">
    <property type="entry name" value="Znf_C2H2_sf"/>
</dbReference>
<dbReference type="Proteomes" id="UP000054097">
    <property type="component" value="Unassembled WGS sequence"/>
</dbReference>
<reference evidence="8 9" key="1">
    <citation type="submission" date="2014-04" db="EMBL/GenBank/DDBJ databases">
        <authorList>
            <consortium name="DOE Joint Genome Institute"/>
            <person name="Kuo A."/>
            <person name="Zuccaro A."/>
            <person name="Kohler A."/>
            <person name="Nagy L.G."/>
            <person name="Floudas D."/>
            <person name="Copeland A."/>
            <person name="Barry K.W."/>
            <person name="Cichocki N."/>
            <person name="Veneault-Fourrey C."/>
            <person name="LaButti K."/>
            <person name="Lindquist E.A."/>
            <person name="Lipzen A."/>
            <person name="Lundell T."/>
            <person name="Morin E."/>
            <person name="Murat C."/>
            <person name="Sun H."/>
            <person name="Tunlid A."/>
            <person name="Henrissat B."/>
            <person name="Grigoriev I.V."/>
            <person name="Hibbett D.S."/>
            <person name="Martin F."/>
            <person name="Nordberg H.P."/>
            <person name="Cantor M.N."/>
            <person name="Hua S.X."/>
        </authorList>
    </citation>
    <scope>NUCLEOTIDE SEQUENCE [LARGE SCALE GENOMIC DNA]</scope>
    <source>
        <strain evidence="8 9">MAFF 305830</strain>
    </source>
</reference>
<dbReference type="Gene3D" id="3.30.160.60">
    <property type="entry name" value="Classic Zinc Finger"/>
    <property type="match status" value="4"/>
</dbReference>
<dbReference type="SUPFAM" id="SSF57667">
    <property type="entry name" value="beta-beta-alpha zinc fingers"/>
    <property type="match status" value="2"/>
</dbReference>
<evidence type="ECO:0000256" key="2">
    <source>
        <dbReference type="ARBA" id="ARBA00022737"/>
    </source>
</evidence>
<dbReference type="GO" id="GO:0008270">
    <property type="term" value="F:zinc ion binding"/>
    <property type="evidence" value="ECO:0007669"/>
    <property type="project" value="UniProtKB-KW"/>
</dbReference>
<dbReference type="PROSITE" id="PS00028">
    <property type="entry name" value="ZINC_FINGER_C2H2_1"/>
    <property type="match status" value="4"/>
</dbReference>
<protein>
    <recommendedName>
        <fullName evidence="7">C2H2-type domain-containing protein</fullName>
    </recommendedName>
</protein>
<evidence type="ECO:0000256" key="6">
    <source>
        <dbReference type="SAM" id="MobiDB-lite"/>
    </source>
</evidence>
<dbReference type="InterPro" id="IPR013087">
    <property type="entry name" value="Znf_C2H2_type"/>
</dbReference>
<dbReference type="PANTHER" id="PTHR23235:SF120">
    <property type="entry name" value="KRUPPEL-LIKE FACTOR 15"/>
    <property type="match status" value="1"/>
</dbReference>
<dbReference type="SMART" id="SM00355">
    <property type="entry name" value="ZnF_C2H2"/>
    <property type="match status" value="4"/>
</dbReference>
<feature type="region of interest" description="Disordered" evidence="6">
    <location>
        <begin position="78"/>
        <end position="151"/>
    </location>
</feature>